<evidence type="ECO:0000256" key="1">
    <source>
        <dbReference type="SAM" id="MobiDB-lite"/>
    </source>
</evidence>
<dbReference type="SUPFAM" id="SSF51182">
    <property type="entry name" value="RmlC-like cupins"/>
    <property type="match status" value="1"/>
</dbReference>
<dbReference type="InterPro" id="IPR047142">
    <property type="entry name" value="OryJ/VirC-like"/>
</dbReference>
<dbReference type="Pfam" id="PF07883">
    <property type="entry name" value="Cupin_2"/>
    <property type="match status" value="1"/>
</dbReference>
<organism evidence="3 4">
    <name type="scientific">Exophiala xenobiotica</name>
    <dbReference type="NCBI Taxonomy" id="348802"/>
    <lineage>
        <taxon>Eukaryota</taxon>
        <taxon>Fungi</taxon>
        <taxon>Dikarya</taxon>
        <taxon>Ascomycota</taxon>
        <taxon>Pezizomycotina</taxon>
        <taxon>Eurotiomycetes</taxon>
        <taxon>Chaetothyriomycetidae</taxon>
        <taxon>Chaetothyriales</taxon>
        <taxon>Herpotrichiellaceae</taxon>
        <taxon>Exophiala</taxon>
    </lineage>
</organism>
<sequence>MMAERVERVSDLPPCKRHITTHDAEGKSVYTKSPPQQYIPVGEIGGMARSYAVASVPAKLADDADMKAYLGQDAVTSWYQPSIVTPNGANLLVVDLAPGAASMMHQTVSIDFSICTVGEIEHELDSGETVLLKPGDHIVQRGTNHRWRNASQIEPARFVAVTISCEPFDIAGKMLEEIHVP</sequence>
<dbReference type="PANTHER" id="PTHR36156">
    <property type="entry name" value="SLR2101 PROTEIN"/>
    <property type="match status" value="1"/>
</dbReference>
<reference evidence="3 4" key="1">
    <citation type="submission" date="2015-01" db="EMBL/GenBank/DDBJ databases">
        <title>The Genome Sequence of Exophiala xenobiotica CBS118157.</title>
        <authorList>
            <consortium name="The Broad Institute Genomics Platform"/>
            <person name="Cuomo C."/>
            <person name="de Hoog S."/>
            <person name="Gorbushina A."/>
            <person name="Stielow B."/>
            <person name="Teixiera M."/>
            <person name="Abouelleil A."/>
            <person name="Chapman S.B."/>
            <person name="Priest M."/>
            <person name="Young S.K."/>
            <person name="Wortman J."/>
            <person name="Nusbaum C."/>
            <person name="Birren B."/>
        </authorList>
    </citation>
    <scope>NUCLEOTIDE SEQUENCE [LARGE SCALE GENOMIC DNA]</scope>
    <source>
        <strain evidence="3 4">CBS 118157</strain>
    </source>
</reference>
<feature type="region of interest" description="Disordered" evidence="1">
    <location>
        <begin position="1"/>
        <end position="33"/>
    </location>
</feature>
<dbReference type="OrthoDB" id="5840532at2759"/>
<keyword evidence="4" id="KW-1185">Reference proteome</keyword>
<dbReference type="STRING" id="348802.A0A0D2EN22"/>
<feature type="compositionally biased region" description="Basic and acidic residues" evidence="1">
    <location>
        <begin position="1"/>
        <end position="10"/>
    </location>
</feature>
<dbReference type="GeneID" id="25327342"/>
<evidence type="ECO:0000313" key="3">
    <source>
        <dbReference type="EMBL" id="KIW56813.1"/>
    </source>
</evidence>
<dbReference type="PANTHER" id="PTHR36156:SF3">
    <property type="entry name" value="CUPIN 2 CONSERVED BARREL DOMAIN-CONTAINING PROTEIN"/>
    <property type="match status" value="1"/>
</dbReference>
<dbReference type="InterPro" id="IPR011051">
    <property type="entry name" value="RmlC_Cupin_sf"/>
</dbReference>
<name>A0A0D2EN22_9EURO</name>
<dbReference type="AlphaFoldDB" id="A0A0D2EN22"/>
<feature type="domain" description="Cupin type-2" evidence="2">
    <location>
        <begin position="93"/>
        <end position="161"/>
    </location>
</feature>
<accession>A0A0D2EN22</accession>
<proteinExistence type="predicted"/>
<dbReference type="Proteomes" id="UP000054342">
    <property type="component" value="Unassembled WGS sequence"/>
</dbReference>
<dbReference type="Gene3D" id="2.60.120.10">
    <property type="entry name" value="Jelly Rolls"/>
    <property type="match status" value="1"/>
</dbReference>
<evidence type="ECO:0000259" key="2">
    <source>
        <dbReference type="Pfam" id="PF07883"/>
    </source>
</evidence>
<gene>
    <name evidence="3" type="ORF">PV05_05434</name>
</gene>
<dbReference type="RefSeq" id="XP_013317397.1">
    <property type="nucleotide sequence ID" value="XM_013461943.1"/>
</dbReference>
<dbReference type="EMBL" id="KN847319">
    <property type="protein sequence ID" value="KIW56813.1"/>
    <property type="molecule type" value="Genomic_DNA"/>
</dbReference>
<dbReference type="CDD" id="cd02231">
    <property type="entry name" value="cupin_BLL6423-like"/>
    <property type="match status" value="1"/>
</dbReference>
<protein>
    <recommendedName>
        <fullName evidence="2">Cupin type-2 domain-containing protein</fullName>
    </recommendedName>
</protein>
<dbReference type="InterPro" id="IPR014710">
    <property type="entry name" value="RmlC-like_jellyroll"/>
</dbReference>
<dbReference type="HOGENOM" id="CLU_096188_0_1_1"/>
<dbReference type="InterPro" id="IPR013096">
    <property type="entry name" value="Cupin_2"/>
</dbReference>
<evidence type="ECO:0000313" key="4">
    <source>
        <dbReference type="Proteomes" id="UP000054342"/>
    </source>
</evidence>